<gene>
    <name evidence="1" type="ordered locus">HBZC1_p0430</name>
</gene>
<proteinExistence type="predicted"/>
<name>F8KUI8_HELBC</name>
<evidence type="ECO:0008006" key="3">
    <source>
        <dbReference type="Google" id="ProtNLM"/>
    </source>
</evidence>
<dbReference type="KEGG" id="hbi:HBZC1_p0430"/>
<dbReference type="AlphaFoldDB" id="F8KUI8"/>
<dbReference type="HOGENOM" id="CLU_2493611_0_0_7"/>
<dbReference type="GeneID" id="64361216"/>
<dbReference type="RefSeq" id="WP_013882030.1">
    <property type="nucleotide sequence ID" value="NC_015670.1"/>
</dbReference>
<keyword evidence="1" id="KW-0614">Plasmid</keyword>
<dbReference type="InterPro" id="IPR014057">
    <property type="entry name" value="HI1420"/>
</dbReference>
<accession>F8KUI8</accession>
<dbReference type="EMBL" id="FR871758">
    <property type="protein sequence ID" value="CCB80923.1"/>
    <property type="molecule type" value="Genomic_DNA"/>
</dbReference>
<organism evidence="1 2">
    <name type="scientific">Helicobacter bizzozeronii (strain CIII-1)</name>
    <dbReference type="NCBI Taxonomy" id="1002804"/>
    <lineage>
        <taxon>Bacteria</taxon>
        <taxon>Pseudomonadati</taxon>
        <taxon>Campylobacterota</taxon>
        <taxon>Epsilonproteobacteria</taxon>
        <taxon>Campylobacterales</taxon>
        <taxon>Helicobacteraceae</taxon>
        <taxon>Helicobacter</taxon>
    </lineage>
</organism>
<evidence type="ECO:0000313" key="2">
    <source>
        <dbReference type="Proteomes" id="UP000008387"/>
    </source>
</evidence>
<dbReference type="Proteomes" id="UP000008387">
    <property type="component" value="Plasmid phbz1"/>
</dbReference>
<reference evidence="1 2" key="1">
    <citation type="journal article" date="2011" name="J. Bacteriol.">
        <title>Genome sequence of Helicobacter bizzozeronii strain CIII-1, an isolate from human gastric mucosa.</title>
        <authorList>
            <person name="Schott T."/>
            <person name="Rossi M."/>
            <person name="Hanninen M.L."/>
        </authorList>
    </citation>
    <scope>NUCLEOTIDE SEQUENCE [LARGE SCALE GENOMIC DNA]</scope>
    <source>
        <strain evidence="1 2">CIII-1</strain>
        <plasmid evidence="1">phbz1</plasmid>
    </source>
</reference>
<dbReference type="Pfam" id="PF21716">
    <property type="entry name" value="dnstrm_HI1420"/>
    <property type="match status" value="1"/>
</dbReference>
<geneLocation type="plasmid" evidence="1 2">
    <name>phbz1</name>
</geneLocation>
<sequence length="76" mass="8515">MVTFSDLDISRYLNTEEKRLAYLNAMLEDGDEAQIKRALRDIAKAEGKTLKSPQKSLLQALKELGFVLEAKACKNA</sequence>
<evidence type="ECO:0000313" key="1">
    <source>
        <dbReference type="EMBL" id="CCB80923.1"/>
    </source>
</evidence>
<keyword evidence="2" id="KW-1185">Reference proteome</keyword>
<protein>
    <recommendedName>
        <fullName evidence="3">Addiction module antidote protein</fullName>
    </recommendedName>
</protein>